<evidence type="ECO:0008006" key="4">
    <source>
        <dbReference type="Google" id="ProtNLM"/>
    </source>
</evidence>
<feature type="transmembrane region" description="Helical" evidence="1">
    <location>
        <begin position="81"/>
        <end position="99"/>
    </location>
</feature>
<keyword evidence="1" id="KW-0812">Transmembrane</keyword>
<name>A0AAX3EFF3_PAEUR</name>
<dbReference type="RefSeq" id="WP_069694940.1">
    <property type="nucleotide sequence ID" value="NZ_CP101180.1"/>
</dbReference>
<gene>
    <name evidence="2" type="ORF">NL394_12480</name>
</gene>
<feature type="transmembrane region" description="Helical" evidence="1">
    <location>
        <begin position="50"/>
        <end position="69"/>
    </location>
</feature>
<dbReference type="Proteomes" id="UP001163293">
    <property type="component" value="Chromosome"/>
</dbReference>
<evidence type="ECO:0000313" key="2">
    <source>
        <dbReference type="EMBL" id="UYV95902.1"/>
    </source>
</evidence>
<feature type="transmembrane region" description="Helical" evidence="1">
    <location>
        <begin position="111"/>
        <end position="134"/>
    </location>
</feature>
<protein>
    <recommendedName>
        <fullName evidence="4">Rod shape-determining protein MreD</fullName>
    </recommendedName>
</protein>
<keyword evidence="3" id="KW-1185">Reference proteome</keyword>
<evidence type="ECO:0000313" key="3">
    <source>
        <dbReference type="Proteomes" id="UP001163293"/>
    </source>
</evidence>
<dbReference type="AlphaFoldDB" id="A0AAX3EFF3"/>
<accession>A0AAX3EFF3</accession>
<keyword evidence="1" id="KW-0472">Membrane</keyword>
<feature type="transmembrane region" description="Helical" evidence="1">
    <location>
        <begin position="23"/>
        <end position="44"/>
    </location>
</feature>
<proteinExistence type="predicted"/>
<sequence length="153" mass="15811">MASYVVTSLAIVVPLAYLIRSNLAGPGTVTFLVASVAMLALVVANFSNPFIAVTAVAAGTIGDVVLCGLRRFEASARIQELVLAALLPALLWSGQLLALRVTGPLGWSVEMVSGVVMLSAAASFAAVYVLGLVATDVATPAEVFPHVDPMREE</sequence>
<evidence type="ECO:0000256" key="1">
    <source>
        <dbReference type="SAM" id="Phobius"/>
    </source>
</evidence>
<dbReference type="EMBL" id="CP101185">
    <property type="protein sequence ID" value="UYV95902.1"/>
    <property type="molecule type" value="Genomic_DNA"/>
</dbReference>
<organism evidence="2 3">
    <name type="scientific">Paenarthrobacter ureafaciens</name>
    <dbReference type="NCBI Taxonomy" id="37931"/>
    <lineage>
        <taxon>Bacteria</taxon>
        <taxon>Bacillati</taxon>
        <taxon>Actinomycetota</taxon>
        <taxon>Actinomycetes</taxon>
        <taxon>Micrococcales</taxon>
        <taxon>Micrococcaceae</taxon>
        <taxon>Paenarthrobacter</taxon>
    </lineage>
</organism>
<keyword evidence="1" id="KW-1133">Transmembrane helix</keyword>
<reference evidence="2" key="1">
    <citation type="submission" date="2022-07" db="EMBL/GenBank/DDBJ databases">
        <authorList>
            <person name="Wu T."/>
        </authorList>
    </citation>
    <scope>NUCLEOTIDE SEQUENCE</scope>
    <source>
        <strain evidence="2">SD-1</strain>
    </source>
</reference>